<evidence type="ECO:0000256" key="5">
    <source>
        <dbReference type="SAM" id="MobiDB-lite"/>
    </source>
</evidence>
<dbReference type="FunCoup" id="A0A672FST3">
    <property type="interactions" value="22"/>
</dbReference>
<reference evidence="7" key="2">
    <citation type="submission" date="2025-08" db="UniProtKB">
        <authorList>
            <consortium name="Ensembl"/>
        </authorList>
    </citation>
    <scope>IDENTIFICATION</scope>
</reference>
<reference evidence="7" key="3">
    <citation type="submission" date="2025-09" db="UniProtKB">
        <authorList>
            <consortium name="Ensembl"/>
        </authorList>
    </citation>
    <scope>IDENTIFICATION</scope>
</reference>
<comment type="similarity">
    <text evidence="1">Belongs to the TRAFAC class TrmE-Era-EngA-EngB-Septin-like GTPase superfamily. AIG1/Toc34/Toc159-like paraseptin GTPase family. IAN subfamily.</text>
</comment>
<evidence type="ECO:0000313" key="8">
    <source>
        <dbReference type="Proteomes" id="UP000472267"/>
    </source>
</evidence>
<dbReference type="Ensembl" id="ENSSFAT00005001787.1">
    <property type="protein sequence ID" value="ENSSFAP00005001684.1"/>
    <property type="gene ID" value="ENSSFAG00005001153.1"/>
</dbReference>
<dbReference type="AlphaFoldDB" id="A0A672FST3"/>
<protein>
    <recommendedName>
        <fullName evidence="6">AIG1-type G domain-containing protein</fullName>
    </recommendedName>
</protein>
<feature type="region of interest" description="Disordered" evidence="5">
    <location>
        <begin position="938"/>
        <end position="960"/>
    </location>
</feature>
<sequence length="1143" mass="132528">MNAFNMEEEPRQCFCVCRESKDKRIVLINTSDLLQPNISPTELREHTERCVSLSDPGPHLFLLVIQPEVFTEENSQRLQSFLESFSEQSWTHSVLLISAAGEETLQPDQETFPSLRDLIEKCRVKLLWNKNLQQHLLTHMCDMMNQNNGEHVTLDLFSDARSDSPSGVESCQQEGDPPSFNQDPVDGDQHGLKIVLFGKSDDKKISLGNLITGKLELKAPQLWERKAPFSRLYGGKQCVSVSGEWDRKPLTVVKTPNVFNMSVEAVRKVIKKCVELCSPGPNVLLLLVKPSDITEEDRKTLMSILGLFGQDVLKHSMVVLTHEDEGRHPTVDTLIQDCQQKVHSFTADWKNLSRHDLQELMQKMERIVNTNRGEFLAADKETDIETVRREVKPPVNLVLFGRRGAGKTSAVNAILGPGRFGPAANSSECVRNQGEVYGRWVSVVELPALCGRPQEEVMDQALRCVSLCDPEGVHAFILVLPVDPLTDEDKGELETVQKTFSSRVNDFTMILFTVDSDPSHPAKVNFVEKDNEMKKLRESCGGGHVIVNKNKIQVSELLKVVGRISDTFTIQTLAFGQINQVIQKDRRVNELQAELQKLQKSRKTGVEEKLRSDCLRIVLLGKTGSGKSSSGNTILGKDVFTVDLSQTSVTKYCQKALGEVDGRAVTVVDTPGLFDTNLSHKQIQEELVKCVSLLAPGPHVFLLVLQIGRLTNEEKETLKLIKEGFGNNSEKYTIVLFTQGDSLERHKKSIDQYIQEKCDDSFKKLIRDCGNRYHVFNNYSENKNTQVRDLMTKINAMVEENNGLCYTDDMLQEAEAAIQKEMKRLLKEKEEEMQKRIEDLEREHNEEKESMTREMEEQRSEIEKGMLQKDRKLKEMKEQINKEHEERKKEQDMREKEERKWRDEKKTWEEKLATQEEEFKAKSESEANKLRMEMKLQHDAWERERDQWNEKRSIEDEERKQREKKLLEEYTQLKHEYENKKEEDDRIRERHENEQKELQDKFSEELENLRMTYEEEARQKAEEFNEFQEKYKKDLEDQKQQHQQSMKDKDEKYDLLKALKECNEREKIRKHREQISDLVKCVMKKKSNVTEISGLLMKHEEQMKQAKSETEQERLQKIQEEETVELIEKLLHPEESKKYCIIL</sequence>
<keyword evidence="8" id="KW-1185">Reference proteome</keyword>
<dbReference type="InterPro" id="IPR006703">
    <property type="entry name" value="G_AIG1"/>
</dbReference>
<feature type="coiled-coil region" evidence="4">
    <location>
        <begin position="1089"/>
        <end position="1116"/>
    </location>
</feature>
<dbReference type="SUPFAM" id="SSF52540">
    <property type="entry name" value="P-loop containing nucleoside triphosphate hydrolases"/>
    <property type="match status" value="3"/>
</dbReference>
<organism evidence="7 8">
    <name type="scientific">Salarias fasciatus</name>
    <name type="common">Jewelled blenny</name>
    <name type="synonym">Blennius fasciatus</name>
    <dbReference type="NCBI Taxonomy" id="181472"/>
    <lineage>
        <taxon>Eukaryota</taxon>
        <taxon>Metazoa</taxon>
        <taxon>Chordata</taxon>
        <taxon>Craniata</taxon>
        <taxon>Vertebrata</taxon>
        <taxon>Euteleostomi</taxon>
        <taxon>Actinopterygii</taxon>
        <taxon>Neopterygii</taxon>
        <taxon>Teleostei</taxon>
        <taxon>Neoteleostei</taxon>
        <taxon>Acanthomorphata</taxon>
        <taxon>Ovalentaria</taxon>
        <taxon>Blenniimorphae</taxon>
        <taxon>Blenniiformes</taxon>
        <taxon>Blennioidei</taxon>
        <taxon>Blenniidae</taxon>
        <taxon>Salariinae</taxon>
        <taxon>Salarias</taxon>
    </lineage>
</organism>
<evidence type="ECO:0000256" key="1">
    <source>
        <dbReference type="ARBA" id="ARBA00008535"/>
    </source>
</evidence>
<name>A0A672FST3_SALFA</name>
<dbReference type="PANTHER" id="PTHR10903:SF188">
    <property type="entry name" value="GTPASE IMAP FAMILY MEMBER 2-LIKE-RELATED"/>
    <property type="match status" value="1"/>
</dbReference>
<evidence type="ECO:0000259" key="6">
    <source>
        <dbReference type="PROSITE" id="PS51720"/>
    </source>
</evidence>
<dbReference type="InParanoid" id="A0A672FST3"/>
<accession>A0A672FST3</accession>
<evidence type="ECO:0000256" key="4">
    <source>
        <dbReference type="SAM" id="Coils"/>
    </source>
</evidence>
<dbReference type="InterPro" id="IPR045058">
    <property type="entry name" value="GIMA/IAN/Toc"/>
</dbReference>
<proteinExistence type="inferred from homology"/>
<feature type="domain" description="AIG1-type G" evidence="6">
    <location>
        <begin position="612"/>
        <end position="815"/>
    </location>
</feature>
<dbReference type="InterPro" id="IPR027417">
    <property type="entry name" value="P-loop_NTPase"/>
</dbReference>
<keyword evidence="3" id="KW-0342">GTP-binding</keyword>
<feature type="region of interest" description="Disordered" evidence="5">
    <location>
        <begin position="161"/>
        <end position="185"/>
    </location>
</feature>
<evidence type="ECO:0000256" key="3">
    <source>
        <dbReference type="ARBA" id="ARBA00023134"/>
    </source>
</evidence>
<dbReference type="Gene3D" id="3.40.50.300">
    <property type="entry name" value="P-loop containing nucleotide triphosphate hydrolases"/>
    <property type="match status" value="4"/>
</dbReference>
<feature type="domain" description="AIG1-type G" evidence="6">
    <location>
        <begin position="392"/>
        <end position="596"/>
    </location>
</feature>
<dbReference type="Proteomes" id="UP000472267">
    <property type="component" value="Chromosome 15"/>
</dbReference>
<reference evidence="7" key="1">
    <citation type="submission" date="2019-06" db="EMBL/GenBank/DDBJ databases">
        <authorList>
            <consortium name="Wellcome Sanger Institute Data Sharing"/>
        </authorList>
    </citation>
    <scope>NUCLEOTIDE SEQUENCE [LARGE SCALE GENOMIC DNA]</scope>
</reference>
<dbReference type="Pfam" id="PF04548">
    <property type="entry name" value="AIG1"/>
    <property type="match status" value="4"/>
</dbReference>
<dbReference type="CDD" id="cd01852">
    <property type="entry name" value="AIG1"/>
    <property type="match status" value="1"/>
</dbReference>
<feature type="coiled-coil region" evidence="4">
    <location>
        <begin position="581"/>
        <end position="608"/>
    </location>
</feature>
<feature type="region of interest" description="Disordered" evidence="5">
    <location>
        <begin position="974"/>
        <end position="1005"/>
    </location>
</feature>
<feature type="region of interest" description="Disordered" evidence="5">
    <location>
        <begin position="881"/>
        <end position="907"/>
    </location>
</feature>
<dbReference type="OMA" id="ANGGGCY"/>
<evidence type="ECO:0000256" key="2">
    <source>
        <dbReference type="ARBA" id="ARBA00022741"/>
    </source>
</evidence>
<dbReference type="PROSITE" id="PS51720">
    <property type="entry name" value="G_AIG1"/>
    <property type="match status" value="2"/>
</dbReference>
<dbReference type="FunFam" id="3.40.50.300:FF:000366">
    <property type="entry name" value="GTPase, IMAP family member 2"/>
    <property type="match status" value="1"/>
</dbReference>
<dbReference type="PANTHER" id="PTHR10903">
    <property type="entry name" value="GTPASE, IMAP FAMILY MEMBER-RELATED"/>
    <property type="match status" value="1"/>
</dbReference>
<keyword evidence="4" id="KW-0175">Coiled coil</keyword>
<feature type="region of interest" description="Disordered" evidence="5">
    <location>
        <begin position="912"/>
        <end position="931"/>
    </location>
</feature>
<dbReference type="GO" id="GO:0005525">
    <property type="term" value="F:GTP binding"/>
    <property type="evidence" value="ECO:0007669"/>
    <property type="project" value="UniProtKB-KW"/>
</dbReference>
<feature type="compositionally biased region" description="Polar residues" evidence="5">
    <location>
        <begin position="163"/>
        <end position="173"/>
    </location>
</feature>
<feature type="region of interest" description="Disordered" evidence="5">
    <location>
        <begin position="841"/>
        <end position="863"/>
    </location>
</feature>
<evidence type="ECO:0000313" key="7">
    <source>
        <dbReference type="Ensembl" id="ENSSFAP00005001684.1"/>
    </source>
</evidence>
<keyword evidence="2" id="KW-0547">Nucleotide-binding</keyword>